<gene>
    <name evidence="6" type="ORF">CXG81DRAFT_30218</name>
</gene>
<evidence type="ECO:0000256" key="3">
    <source>
        <dbReference type="PIRSR" id="PIRSR000915-1"/>
    </source>
</evidence>
<dbReference type="Gene3D" id="3.40.50.1000">
    <property type="entry name" value="HAD superfamily/HAD-like"/>
    <property type="match status" value="2"/>
</dbReference>
<dbReference type="EC" id="3.1.3.41" evidence="2"/>
<dbReference type="EMBL" id="ML014289">
    <property type="protein sequence ID" value="RKO99385.1"/>
    <property type="molecule type" value="Genomic_DNA"/>
</dbReference>
<dbReference type="Pfam" id="PF13344">
    <property type="entry name" value="Hydrolase_6"/>
    <property type="match status" value="1"/>
</dbReference>
<dbReference type="GO" id="GO:0046872">
    <property type="term" value="F:metal ion binding"/>
    <property type="evidence" value="ECO:0007669"/>
    <property type="project" value="UniProtKB-KW"/>
</dbReference>
<dbReference type="PIRSF" id="PIRSF000915">
    <property type="entry name" value="PGP-type_phosphatase"/>
    <property type="match status" value="1"/>
</dbReference>
<keyword evidence="7" id="KW-1185">Reference proteome</keyword>
<feature type="active site" description="Proton donor" evidence="3">
    <location>
        <position position="21"/>
    </location>
</feature>
<dbReference type="InterPro" id="IPR036412">
    <property type="entry name" value="HAD-like_sf"/>
</dbReference>
<dbReference type="PANTHER" id="PTHR19288">
    <property type="entry name" value="4-NITROPHENYLPHOSPHATASE-RELATED"/>
    <property type="match status" value="1"/>
</dbReference>
<comment type="cofactor">
    <cofactor evidence="5">
        <name>Mg(2+)</name>
        <dbReference type="ChEBI" id="CHEBI:18420"/>
    </cofactor>
    <text evidence="5">Divalent metal ions. Mg(2+) is the most effective.</text>
</comment>
<dbReference type="GO" id="GO:0004035">
    <property type="term" value="F:alkaline phosphatase activity"/>
    <property type="evidence" value="ECO:0007669"/>
    <property type="project" value="TreeGrafter"/>
</dbReference>
<dbReference type="Pfam" id="PF13242">
    <property type="entry name" value="Hydrolase_like"/>
    <property type="match status" value="1"/>
</dbReference>
<evidence type="ECO:0000256" key="2">
    <source>
        <dbReference type="PIRNR" id="PIRNR000915"/>
    </source>
</evidence>
<dbReference type="Proteomes" id="UP000274922">
    <property type="component" value="Unassembled WGS sequence"/>
</dbReference>
<proteinExistence type="predicted"/>
<feature type="active site" description="Nucleophile" evidence="3">
    <location>
        <position position="19"/>
    </location>
</feature>
<dbReference type="STRING" id="1555241.A0A4P9X304"/>
<organism evidence="6 7">
    <name type="scientific">Caulochytrium protostelioides</name>
    <dbReference type="NCBI Taxonomy" id="1555241"/>
    <lineage>
        <taxon>Eukaryota</taxon>
        <taxon>Fungi</taxon>
        <taxon>Fungi incertae sedis</taxon>
        <taxon>Chytridiomycota</taxon>
        <taxon>Chytridiomycota incertae sedis</taxon>
        <taxon>Chytridiomycetes</taxon>
        <taxon>Caulochytriales</taxon>
        <taxon>Caulochytriaceae</taxon>
        <taxon>Caulochytrium</taxon>
    </lineage>
</organism>
<protein>
    <recommendedName>
        <fullName evidence="2">4-nitrophenylphosphatase</fullName>
        <shortName evidence="2">PNPPase</shortName>
        <ecNumber evidence="2">3.1.3.41</ecNumber>
    </recommendedName>
</protein>
<sequence length="310" mass="33377">MTDSPVGRLLDQYDTFLFDCDGVIWSGSAVIPQAREAIALLKKAGKDVCFVTNNSTSSRTQYHAKFARMGYTHVQPEDIFGSAFSAAYYLRHHTPLATSGLKVYVVGSQGITDELDAVGLPWKGAAREPAMNDEPAGMADLSQIGDDPEIGAVLMGFDLHINYVKLARAYTYLRTRREVAFYATNTDLQFPAANQTMYPGTGALISVLTTALDREPDAVLGKPSPHMLDVILESRHLDPKRTLMVGDRLDTDIAFGKHGGLGTLLVLSGVTSLDLVDQATGEARPDYIAPSIGHLVDALGQPEDSSASAS</sequence>
<reference evidence="7" key="1">
    <citation type="journal article" date="2018" name="Nat. Microbiol.">
        <title>Leveraging single-cell genomics to expand the fungal tree of life.</title>
        <authorList>
            <person name="Ahrendt S.R."/>
            <person name="Quandt C.A."/>
            <person name="Ciobanu D."/>
            <person name="Clum A."/>
            <person name="Salamov A."/>
            <person name="Andreopoulos B."/>
            <person name="Cheng J.F."/>
            <person name="Woyke T."/>
            <person name="Pelin A."/>
            <person name="Henrissat B."/>
            <person name="Reynolds N.K."/>
            <person name="Benny G.L."/>
            <person name="Smith M.E."/>
            <person name="James T.Y."/>
            <person name="Grigoriev I.V."/>
        </authorList>
    </citation>
    <scope>NUCLEOTIDE SEQUENCE [LARGE SCALE GENOMIC DNA]</scope>
    <source>
        <strain evidence="7">ATCC 52028</strain>
    </source>
</reference>
<evidence type="ECO:0000313" key="6">
    <source>
        <dbReference type="EMBL" id="RKO99385.1"/>
    </source>
</evidence>
<dbReference type="InterPro" id="IPR023214">
    <property type="entry name" value="HAD_sf"/>
</dbReference>
<name>A0A4P9X304_9FUNG</name>
<dbReference type="InterPro" id="IPR006349">
    <property type="entry name" value="PGP_euk"/>
</dbReference>
<dbReference type="AlphaFoldDB" id="A0A4P9X304"/>
<accession>A0A4P9X304</accession>
<dbReference type="GO" id="GO:0008967">
    <property type="term" value="F:phosphoglycolate phosphatase activity"/>
    <property type="evidence" value="ECO:0007669"/>
    <property type="project" value="TreeGrafter"/>
</dbReference>
<evidence type="ECO:0000256" key="5">
    <source>
        <dbReference type="PIRSR" id="PIRSR000915-3"/>
    </source>
</evidence>
<feature type="binding site" evidence="5">
    <location>
        <position position="19"/>
    </location>
    <ligand>
        <name>Mg(2+)</name>
        <dbReference type="ChEBI" id="CHEBI:18420"/>
    </ligand>
</feature>
<keyword evidence="5" id="KW-0460">Magnesium</keyword>
<evidence type="ECO:0000256" key="4">
    <source>
        <dbReference type="PIRSR" id="PIRSR000915-2"/>
    </source>
</evidence>
<dbReference type="InterPro" id="IPR006357">
    <property type="entry name" value="HAD-SF_hydro_IIA"/>
</dbReference>
<comment type="catalytic activity">
    <reaction evidence="2">
        <text>4-nitrophenyl phosphate + H2O = 4-nitrophenol + phosphate + H(+)</text>
        <dbReference type="Rhea" id="RHEA:21664"/>
        <dbReference type="ChEBI" id="CHEBI:15377"/>
        <dbReference type="ChEBI" id="CHEBI:15378"/>
        <dbReference type="ChEBI" id="CHEBI:43474"/>
        <dbReference type="ChEBI" id="CHEBI:57917"/>
        <dbReference type="ChEBI" id="CHEBI:61146"/>
        <dbReference type="EC" id="3.1.3.41"/>
    </reaction>
</comment>
<evidence type="ECO:0000256" key="1">
    <source>
        <dbReference type="ARBA" id="ARBA00022801"/>
    </source>
</evidence>
<dbReference type="GO" id="GO:0005737">
    <property type="term" value="C:cytoplasm"/>
    <property type="evidence" value="ECO:0007669"/>
    <property type="project" value="TreeGrafter"/>
</dbReference>
<dbReference type="NCBIfam" id="TIGR01460">
    <property type="entry name" value="HAD-SF-IIA"/>
    <property type="match status" value="1"/>
</dbReference>
<dbReference type="NCBIfam" id="TIGR01452">
    <property type="entry name" value="PGP_euk"/>
    <property type="match status" value="1"/>
</dbReference>
<dbReference type="PANTHER" id="PTHR19288:SF46">
    <property type="entry name" value="HALOACID DEHALOGENASE-LIKE HYDROLASE DOMAIN-CONTAINING PROTEIN 2"/>
    <property type="match status" value="1"/>
</dbReference>
<feature type="binding site" evidence="5">
    <location>
        <position position="247"/>
    </location>
    <ligand>
        <name>Mg(2+)</name>
        <dbReference type="ChEBI" id="CHEBI:18420"/>
    </ligand>
</feature>
<dbReference type="SUPFAM" id="SSF56784">
    <property type="entry name" value="HAD-like"/>
    <property type="match status" value="1"/>
</dbReference>
<dbReference type="OrthoDB" id="413953at2759"/>
<feature type="binding site" evidence="5">
    <location>
        <position position="21"/>
    </location>
    <ligand>
        <name>Mg(2+)</name>
        <dbReference type="ChEBI" id="CHEBI:18420"/>
    </ligand>
</feature>
<keyword evidence="1 2" id="KW-0378">Hydrolase</keyword>
<keyword evidence="5" id="KW-0479">Metal-binding</keyword>
<evidence type="ECO:0000313" key="7">
    <source>
        <dbReference type="Proteomes" id="UP000274922"/>
    </source>
</evidence>
<feature type="binding site" evidence="4">
    <location>
        <position position="222"/>
    </location>
    <ligand>
        <name>substrate</name>
    </ligand>
</feature>